<gene>
    <name evidence="2" type="ORF">HMPREF0889_1075</name>
    <name evidence="3" type="ORF">HMPREF1039_0232</name>
</gene>
<keyword evidence="1" id="KW-0732">Signal</keyword>
<dbReference type="STRING" id="699218.HMPREF0889_1075"/>
<sequence>MHVKKIATALFFSVLMTAAVGASGTYWQYDANTQIDMKSAKVSYKSGEKILTFRTVETAEDSISYCTYVYNAAEQTIQLQRMVTKTPTHQYESTFYPESVRTGNATIKARAHMAEMLMQHLGH</sequence>
<dbReference type="EMBL" id="ADGP01000021">
    <property type="protein sequence ID" value="EFD93721.1"/>
    <property type="molecule type" value="Genomic_DNA"/>
</dbReference>
<dbReference type="OrthoDB" id="1623190at2"/>
<organism evidence="2 4">
    <name type="scientific">Megasphaera lornae</name>
    <dbReference type="NCBI Taxonomy" id="1000568"/>
    <lineage>
        <taxon>Bacteria</taxon>
        <taxon>Bacillati</taxon>
        <taxon>Bacillota</taxon>
        <taxon>Negativicutes</taxon>
        <taxon>Veillonellales</taxon>
        <taxon>Veillonellaceae</taxon>
        <taxon>Megasphaera</taxon>
    </lineage>
</organism>
<keyword evidence="5" id="KW-1185">Reference proteome</keyword>
<dbReference type="EMBL" id="AFIJ01000007">
    <property type="protein sequence ID" value="EGL42104.1"/>
    <property type="molecule type" value="Genomic_DNA"/>
</dbReference>
<feature type="signal peptide" evidence="1">
    <location>
        <begin position="1"/>
        <end position="22"/>
    </location>
</feature>
<name>D3LVR8_9FIRM</name>
<dbReference type="AlphaFoldDB" id="D3LVR8"/>
<protein>
    <recommendedName>
        <fullName evidence="6">Tat pathway signal sequence domain protein</fullName>
    </recommendedName>
</protein>
<reference evidence="2" key="2">
    <citation type="submission" date="2009-12" db="EMBL/GenBank/DDBJ databases">
        <authorList>
            <person name="Madupu R."/>
            <person name="Durkin A.S."/>
            <person name="Torralba M."/>
            <person name="Methe B."/>
            <person name="Sutton G.G."/>
            <person name="Strausberg R.L."/>
            <person name="Nelson K.E."/>
        </authorList>
    </citation>
    <scope>NUCLEOTIDE SEQUENCE</scope>
    <source>
        <strain evidence="2">28L</strain>
    </source>
</reference>
<evidence type="ECO:0000313" key="5">
    <source>
        <dbReference type="Proteomes" id="UP000004018"/>
    </source>
</evidence>
<comment type="caution">
    <text evidence="2">The sequence shown here is derived from an EMBL/GenBank/DDBJ whole genome shotgun (WGS) entry which is preliminary data.</text>
</comment>
<proteinExistence type="predicted"/>
<dbReference type="Proteomes" id="UP000003242">
    <property type="component" value="Unassembled WGS sequence"/>
</dbReference>
<reference evidence="4" key="1">
    <citation type="submission" date="2009-12" db="EMBL/GenBank/DDBJ databases">
        <title>Sequence of Clostridiales genomosp. BVAB3 str. UPII9-5.</title>
        <authorList>
            <person name="Madupu R."/>
            <person name="Durkin A.S."/>
            <person name="Torralba M."/>
            <person name="Methe B."/>
            <person name="Sutton G.G."/>
            <person name="Strausberg R.L."/>
            <person name="Nelson K.E."/>
        </authorList>
    </citation>
    <scope>NUCLEOTIDE SEQUENCE [LARGE SCALE GENOMIC DNA]</scope>
    <source>
        <strain evidence="4">28L</strain>
    </source>
</reference>
<evidence type="ECO:0008006" key="6">
    <source>
        <dbReference type="Google" id="ProtNLM"/>
    </source>
</evidence>
<reference evidence="3 5" key="3">
    <citation type="submission" date="2011-04" db="EMBL/GenBank/DDBJ databases">
        <authorList>
            <person name="Harkins D.M."/>
            <person name="Madupu R."/>
            <person name="Durkin A.S."/>
            <person name="Torralba M."/>
            <person name="Methe B."/>
            <person name="Sutton G.G."/>
            <person name="Nelson K.E."/>
        </authorList>
    </citation>
    <scope>NUCLEOTIDE SEQUENCE [LARGE SCALE GENOMIC DNA]</scope>
    <source>
        <strain evidence="3 5">UPII 199-6</strain>
    </source>
</reference>
<evidence type="ECO:0000256" key="1">
    <source>
        <dbReference type="SAM" id="SignalP"/>
    </source>
</evidence>
<evidence type="ECO:0000313" key="2">
    <source>
        <dbReference type="EMBL" id="EFD93721.1"/>
    </source>
</evidence>
<dbReference type="RefSeq" id="WP_007390565.1">
    <property type="nucleotide sequence ID" value="NZ_ADGP01000021.1"/>
</dbReference>
<evidence type="ECO:0000313" key="3">
    <source>
        <dbReference type="EMBL" id="EGL42104.1"/>
    </source>
</evidence>
<feature type="chain" id="PRO_5038914235" description="Tat pathway signal sequence domain protein" evidence="1">
    <location>
        <begin position="23"/>
        <end position="123"/>
    </location>
</feature>
<evidence type="ECO:0000313" key="4">
    <source>
        <dbReference type="Proteomes" id="UP000003242"/>
    </source>
</evidence>
<accession>D3LVR8</accession>
<dbReference type="Proteomes" id="UP000004018">
    <property type="component" value="Unassembled WGS sequence"/>
</dbReference>